<gene>
    <name evidence="1" type="ORF">M0L20_12230</name>
</gene>
<dbReference type="RefSeq" id="WP_248477238.1">
    <property type="nucleotide sequence ID" value="NZ_JALPRF010000002.1"/>
</dbReference>
<keyword evidence="2" id="KW-1185">Reference proteome</keyword>
<dbReference type="EMBL" id="JALPRF010000002">
    <property type="protein sequence ID" value="MCK8492625.1"/>
    <property type="molecule type" value="Genomic_DNA"/>
</dbReference>
<accession>A0ABT0HL02</accession>
<sequence>MSFQKRIKTLSFESLNELITQAHQEIDRRQALIERIPPLKLQEIAFSVRARDLLYRTIAEKKKLVYWQDAQKLTLGETLKLLEQSDWRLIKYKNNKVFDEIQSLFQTYKAPLDWYYSEVEGNM</sequence>
<name>A0ABT0HL02_9BACT</name>
<proteinExistence type="predicted"/>
<comment type="caution">
    <text evidence="1">The sequence shown here is derived from an EMBL/GenBank/DDBJ whole genome shotgun (WGS) entry which is preliminary data.</text>
</comment>
<organism evidence="1 2">
    <name type="scientific">Spirosoma liriopis</name>
    <dbReference type="NCBI Taxonomy" id="2937440"/>
    <lineage>
        <taxon>Bacteria</taxon>
        <taxon>Pseudomonadati</taxon>
        <taxon>Bacteroidota</taxon>
        <taxon>Cytophagia</taxon>
        <taxon>Cytophagales</taxon>
        <taxon>Cytophagaceae</taxon>
        <taxon>Spirosoma</taxon>
    </lineage>
</organism>
<evidence type="ECO:0000313" key="1">
    <source>
        <dbReference type="EMBL" id="MCK8492625.1"/>
    </source>
</evidence>
<reference evidence="1 2" key="1">
    <citation type="submission" date="2022-04" db="EMBL/GenBank/DDBJ databases">
        <title>Spirosoma sp. strain RP8 genome sequencing and assembly.</title>
        <authorList>
            <person name="Jung Y."/>
        </authorList>
    </citation>
    <scope>NUCLEOTIDE SEQUENCE [LARGE SCALE GENOMIC DNA]</scope>
    <source>
        <strain evidence="1 2">RP8</strain>
    </source>
</reference>
<dbReference type="Proteomes" id="UP001202180">
    <property type="component" value="Unassembled WGS sequence"/>
</dbReference>
<protein>
    <submittedName>
        <fullName evidence="1">Uncharacterized protein</fullName>
    </submittedName>
</protein>
<evidence type="ECO:0000313" key="2">
    <source>
        <dbReference type="Proteomes" id="UP001202180"/>
    </source>
</evidence>